<dbReference type="KEGG" id="salm:D0Y50_08095"/>
<gene>
    <name evidence="1" type="ORF">D0Y50_08095</name>
</gene>
<protein>
    <submittedName>
        <fullName evidence="1">Uncharacterized protein</fullName>
    </submittedName>
</protein>
<accession>A0A346NLC1</accession>
<evidence type="ECO:0000313" key="1">
    <source>
        <dbReference type="EMBL" id="AXR06328.1"/>
    </source>
</evidence>
<keyword evidence="2" id="KW-1185">Reference proteome</keyword>
<proteinExistence type="predicted"/>
<dbReference type="Proteomes" id="UP000262073">
    <property type="component" value="Chromosome"/>
</dbReference>
<reference evidence="1 2" key="1">
    <citation type="submission" date="2018-08" db="EMBL/GenBank/DDBJ databases">
        <title>Salinimonas sediminis sp. nov., a piezophilic bacterium isolated from a deep-sea sediment sample from the New Britain Trench.</title>
        <authorList>
            <person name="Cao J."/>
        </authorList>
    </citation>
    <scope>NUCLEOTIDE SEQUENCE [LARGE SCALE GENOMIC DNA]</scope>
    <source>
        <strain evidence="1 2">N102</strain>
    </source>
</reference>
<sequence length="233" mass="26696">MPTGGLVTTFAGLAKLDMALAIDKLNELNQLGYRLSTLVWGLTQALESKHDFVDLLTLTKAIDDHEVEESIIQEWARKSPEEVGAWLVEDYSGNRYDELKSKFINNWSYQDREKSGDWLTAHTTQDKLDDDVVNFMRSWSWHSPEAAMEWFKQQPEKVHNQRNFGEFINSVAVSQPQFAAKYLGFVDSKTKQADISRSIYRGLKRRSTSLATAFLEQSPLKNDILELEAESSR</sequence>
<dbReference type="AlphaFoldDB" id="A0A346NLC1"/>
<organism evidence="1 2">
    <name type="scientific">Salinimonas sediminis</name>
    <dbReference type="NCBI Taxonomy" id="2303538"/>
    <lineage>
        <taxon>Bacteria</taxon>
        <taxon>Pseudomonadati</taxon>
        <taxon>Pseudomonadota</taxon>
        <taxon>Gammaproteobacteria</taxon>
        <taxon>Alteromonadales</taxon>
        <taxon>Alteromonadaceae</taxon>
        <taxon>Alteromonas/Salinimonas group</taxon>
        <taxon>Salinimonas</taxon>
    </lineage>
</organism>
<name>A0A346NLC1_9ALTE</name>
<dbReference type="EMBL" id="CP031769">
    <property type="protein sequence ID" value="AXR06328.1"/>
    <property type="molecule type" value="Genomic_DNA"/>
</dbReference>
<evidence type="ECO:0000313" key="2">
    <source>
        <dbReference type="Proteomes" id="UP000262073"/>
    </source>
</evidence>